<accession>A0A6N4R9G6</accession>
<proteinExistence type="predicted"/>
<evidence type="ECO:0000313" key="3">
    <source>
        <dbReference type="EMBL" id="TKW61681.1"/>
    </source>
</evidence>
<gene>
    <name evidence="3" type="ORF">DI628_03370</name>
</gene>
<keyword evidence="2" id="KW-0472">Membrane</keyword>
<organism evidence="3 4">
    <name type="scientific">Blastochloris viridis</name>
    <name type="common">Rhodopseudomonas viridis</name>
    <dbReference type="NCBI Taxonomy" id="1079"/>
    <lineage>
        <taxon>Bacteria</taxon>
        <taxon>Pseudomonadati</taxon>
        <taxon>Pseudomonadota</taxon>
        <taxon>Alphaproteobacteria</taxon>
        <taxon>Hyphomicrobiales</taxon>
        <taxon>Blastochloridaceae</taxon>
        <taxon>Blastochloris</taxon>
    </lineage>
</organism>
<evidence type="ECO:0000313" key="4">
    <source>
        <dbReference type="Proteomes" id="UP000320948"/>
    </source>
</evidence>
<evidence type="ECO:0000256" key="1">
    <source>
        <dbReference type="SAM" id="MobiDB-lite"/>
    </source>
</evidence>
<protein>
    <submittedName>
        <fullName evidence="3">Uncharacterized protein</fullName>
    </submittedName>
</protein>
<feature type="region of interest" description="Disordered" evidence="1">
    <location>
        <begin position="1"/>
        <end position="35"/>
    </location>
</feature>
<name>A0A6N4R9G6_BLAVI</name>
<feature type="compositionally biased region" description="Basic and acidic residues" evidence="1">
    <location>
        <begin position="1"/>
        <end position="10"/>
    </location>
</feature>
<comment type="caution">
    <text evidence="3">The sequence shown here is derived from an EMBL/GenBank/DDBJ whole genome shotgun (WGS) entry which is preliminary data.</text>
</comment>
<sequence>MGKDPSKGKVIEFSSARKSAESATEVKAAANAAPAPRGGGFMETWLKGHEDSQALVKENLSLREQQRRLEEERGDFIPNTSESLLYYISLGIATLMLIGTLAAIFIKAS</sequence>
<dbReference type="Proteomes" id="UP000320948">
    <property type="component" value="Unassembled WGS sequence"/>
</dbReference>
<dbReference type="AlphaFoldDB" id="A0A6N4R9G6"/>
<feature type="transmembrane region" description="Helical" evidence="2">
    <location>
        <begin position="84"/>
        <end position="106"/>
    </location>
</feature>
<reference evidence="3 4" key="1">
    <citation type="journal article" date="2017" name="Nat. Commun.">
        <title>In situ click chemistry generation of cyclooxygenase-2 inhibitors.</title>
        <authorList>
            <person name="Bhardwaj A."/>
            <person name="Kaur J."/>
            <person name="Wuest M."/>
            <person name="Wuest F."/>
        </authorList>
    </citation>
    <scope>NUCLEOTIDE SEQUENCE [LARGE SCALE GENOMIC DNA]</scope>
    <source>
        <strain evidence="3">S2_018_000_R2_106</strain>
    </source>
</reference>
<keyword evidence="2" id="KW-0812">Transmembrane</keyword>
<keyword evidence="2" id="KW-1133">Transmembrane helix</keyword>
<feature type="compositionally biased region" description="Low complexity" evidence="1">
    <location>
        <begin position="21"/>
        <end position="35"/>
    </location>
</feature>
<evidence type="ECO:0000256" key="2">
    <source>
        <dbReference type="SAM" id="Phobius"/>
    </source>
</evidence>
<dbReference type="EMBL" id="VAFM01000001">
    <property type="protein sequence ID" value="TKW61681.1"/>
    <property type="molecule type" value="Genomic_DNA"/>
</dbReference>